<protein>
    <submittedName>
        <fullName evidence="2">DUF397 domain-containing protein</fullName>
    </submittedName>
</protein>
<comment type="caution">
    <text evidence="2">The sequence shown here is derived from an EMBL/GenBank/DDBJ whole genome shotgun (WGS) entry which is preliminary data.</text>
</comment>
<name>A0ABW7ZTW8_9ACTN</name>
<evidence type="ECO:0000313" key="3">
    <source>
        <dbReference type="Proteomes" id="UP001612812"/>
    </source>
</evidence>
<dbReference type="Pfam" id="PF04149">
    <property type="entry name" value="DUF397"/>
    <property type="match status" value="1"/>
</dbReference>
<dbReference type="RefSeq" id="WP_396763855.1">
    <property type="nucleotide sequence ID" value="NZ_JBITLA010000015.1"/>
</dbReference>
<feature type="domain" description="DUF397" evidence="1">
    <location>
        <begin position="4"/>
        <end position="54"/>
    </location>
</feature>
<evidence type="ECO:0000259" key="1">
    <source>
        <dbReference type="Pfam" id="PF04149"/>
    </source>
</evidence>
<accession>A0ABW7ZTW8</accession>
<evidence type="ECO:0000313" key="2">
    <source>
        <dbReference type="EMBL" id="MFI7265893.1"/>
    </source>
</evidence>
<gene>
    <name evidence="2" type="ORF">ACIBP4_26760</name>
</gene>
<reference evidence="2 3" key="1">
    <citation type="submission" date="2024-10" db="EMBL/GenBank/DDBJ databases">
        <title>The Natural Products Discovery Center: Release of the First 8490 Sequenced Strains for Exploring Actinobacteria Biosynthetic Diversity.</title>
        <authorList>
            <person name="Kalkreuter E."/>
            <person name="Kautsar S.A."/>
            <person name="Yang D."/>
            <person name="Bader C.D."/>
            <person name="Teijaro C.N."/>
            <person name="Fluegel L."/>
            <person name="Davis C.M."/>
            <person name="Simpson J.R."/>
            <person name="Lauterbach L."/>
            <person name="Steele A.D."/>
            <person name="Gui C."/>
            <person name="Meng S."/>
            <person name="Li G."/>
            <person name="Viehrig K."/>
            <person name="Ye F."/>
            <person name="Su P."/>
            <person name="Kiefer A.F."/>
            <person name="Nichols A."/>
            <person name="Cepeda A.J."/>
            <person name="Yan W."/>
            <person name="Fan B."/>
            <person name="Jiang Y."/>
            <person name="Adhikari A."/>
            <person name="Zheng C.-J."/>
            <person name="Schuster L."/>
            <person name="Cowan T.M."/>
            <person name="Smanski M.J."/>
            <person name="Chevrette M.G."/>
            <person name="De Carvalho L.P.S."/>
            <person name="Shen B."/>
        </authorList>
    </citation>
    <scope>NUCLEOTIDE SEQUENCE [LARGE SCALE GENOMIC DNA]</scope>
    <source>
        <strain evidence="2 3">NPDC049845</strain>
    </source>
</reference>
<sequence length="70" mass="7616">MESQWQKSSRSGSNGACLETRYADQVVEVRDSKQPTGPILIFDPTSWAQFVVGLALRPVNSGATSRSEST</sequence>
<dbReference type="EMBL" id="JBITLE010000014">
    <property type="protein sequence ID" value="MFI7265893.1"/>
    <property type="molecule type" value="Genomic_DNA"/>
</dbReference>
<organism evidence="2 3">
    <name type="scientific">Micromonospora maritima</name>
    <dbReference type="NCBI Taxonomy" id="986711"/>
    <lineage>
        <taxon>Bacteria</taxon>
        <taxon>Bacillati</taxon>
        <taxon>Actinomycetota</taxon>
        <taxon>Actinomycetes</taxon>
        <taxon>Micromonosporales</taxon>
        <taxon>Micromonosporaceae</taxon>
        <taxon>Micromonospora</taxon>
    </lineage>
</organism>
<dbReference type="Proteomes" id="UP001612812">
    <property type="component" value="Unassembled WGS sequence"/>
</dbReference>
<keyword evidence="3" id="KW-1185">Reference proteome</keyword>
<dbReference type="InterPro" id="IPR007278">
    <property type="entry name" value="DUF397"/>
</dbReference>
<proteinExistence type="predicted"/>